<evidence type="ECO:0000256" key="2">
    <source>
        <dbReference type="ARBA" id="ARBA00022737"/>
    </source>
</evidence>
<proteinExistence type="predicted"/>
<evidence type="ECO:0000313" key="5">
    <source>
        <dbReference type="Proteomes" id="UP000813462"/>
    </source>
</evidence>
<name>A0A978V8U9_ZIZJJ</name>
<dbReference type="InterPro" id="IPR045344">
    <property type="entry name" value="C-JID"/>
</dbReference>
<feature type="domain" description="C-JID" evidence="3">
    <location>
        <begin position="134"/>
        <end position="263"/>
    </location>
</feature>
<dbReference type="Pfam" id="PF00560">
    <property type="entry name" value="LRR_1"/>
    <property type="match status" value="1"/>
</dbReference>
<keyword evidence="1" id="KW-0433">Leucine-rich repeat</keyword>
<dbReference type="PANTHER" id="PTHR16083">
    <property type="entry name" value="LEUCINE RICH REPEAT CONTAINING PROTEIN"/>
    <property type="match status" value="1"/>
</dbReference>
<reference evidence="4" key="1">
    <citation type="journal article" date="2021" name="Front. Plant Sci.">
        <title>Chromosome-Scale Genome Assembly for Chinese Sour Jujube and Insights Into Its Genome Evolution and Domestication Signature.</title>
        <authorList>
            <person name="Shen L.-Y."/>
            <person name="Luo H."/>
            <person name="Wang X.-L."/>
            <person name="Wang X.-M."/>
            <person name="Qiu X.-J."/>
            <person name="Liu H."/>
            <person name="Zhou S.-S."/>
            <person name="Jia K.-H."/>
            <person name="Nie S."/>
            <person name="Bao Y.-T."/>
            <person name="Zhang R.-G."/>
            <person name="Yun Q.-Z."/>
            <person name="Chai Y.-H."/>
            <person name="Lu J.-Y."/>
            <person name="Li Y."/>
            <person name="Zhao S.-W."/>
            <person name="Mao J.-F."/>
            <person name="Jia S.-G."/>
            <person name="Mao Y.-M."/>
        </authorList>
    </citation>
    <scope>NUCLEOTIDE SEQUENCE</scope>
    <source>
        <strain evidence="4">AT0</strain>
        <tissue evidence="4">Leaf</tissue>
    </source>
</reference>
<dbReference type="PROSITE" id="PS51450">
    <property type="entry name" value="LRR"/>
    <property type="match status" value="1"/>
</dbReference>
<dbReference type="Proteomes" id="UP000813462">
    <property type="component" value="Unassembled WGS sequence"/>
</dbReference>
<dbReference type="InterPro" id="IPR032675">
    <property type="entry name" value="LRR_dom_sf"/>
</dbReference>
<evidence type="ECO:0000256" key="1">
    <source>
        <dbReference type="ARBA" id="ARBA00022614"/>
    </source>
</evidence>
<organism evidence="4 5">
    <name type="scientific">Ziziphus jujuba var. spinosa</name>
    <dbReference type="NCBI Taxonomy" id="714518"/>
    <lineage>
        <taxon>Eukaryota</taxon>
        <taxon>Viridiplantae</taxon>
        <taxon>Streptophyta</taxon>
        <taxon>Embryophyta</taxon>
        <taxon>Tracheophyta</taxon>
        <taxon>Spermatophyta</taxon>
        <taxon>Magnoliopsida</taxon>
        <taxon>eudicotyledons</taxon>
        <taxon>Gunneridae</taxon>
        <taxon>Pentapetalae</taxon>
        <taxon>rosids</taxon>
        <taxon>fabids</taxon>
        <taxon>Rosales</taxon>
        <taxon>Rhamnaceae</taxon>
        <taxon>Paliureae</taxon>
        <taxon>Ziziphus</taxon>
    </lineage>
</organism>
<evidence type="ECO:0000313" key="4">
    <source>
        <dbReference type="EMBL" id="KAH7524334.1"/>
    </source>
</evidence>
<gene>
    <name evidence="4" type="ORF">FEM48_Zijuj06G0108300</name>
</gene>
<dbReference type="AlphaFoldDB" id="A0A978V8U9"/>
<comment type="caution">
    <text evidence="4">The sequence shown here is derived from an EMBL/GenBank/DDBJ whole genome shotgun (WGS) entry which is preliminary data.</text>
</comment>
<accession>A0A978V8U9</accession>
<dbReference type="Gene3D" id="3.80.10.10">
    <property type="entry name" value="Ribonuclease Inhibitor"/>
    <property type="match status" value="1"/>
</dbReference>
<dbReference type="SUPFAM" id="SSF52058">
    <property type="entry name" value="L domain-like"/>
    <property type="match status" value="1"/>
</dbReference>
<protein>
    <recommendedName>
        <fullName evidence="3">C-JID domain-containing protein</fullName>
    </recommendedName>
</protein>
<dbReference type="EMBL" id="JAEACU010000006">
    <property type="protein sequence ID" value="KAH7524334.1"/>
    <property type="molecule type" value="Genomic_DNA"/>
</dbReference>
<dbReference type="InterPro" id="IPR001611">
    <property type="entry name" value="Leu-rich_rpt"/>
</dbReference>
<evidence type="ECO:0000259" key="3">
    <source>
        <dbReference type="Pfam" id="PF20160"/>
    </source>
</evidence>
<sequence length="696" mass="79809">MEESISFRLPNSFSIGLSSLTSLILRKCNLTEGAIPEDIGCMSSLQFLDLSENNFMRLPQSISQLSKLRVLRMVKCRKLLSLLKLPLSIKAEFAFECPALNYPKDQMTMWTSDKGFSSIFCDKSFENGQARLNMQIPGWFHQQSTGSSITIQPPSESYDEMWIGFALVVIFEIQNHDNFQEDWDVEGTFCHFYTNEGSLGNPFAISFKGHSSIGTYEVWIYVPRKRSAERLNKASHISAVASTNRPDIRMKMCGMHVVFNQDVAEFSRKVAQMFEIQSNPYKGEYWRFKGSVEQDCRIIESDSTSQARRNLQILVPILLDKRCYARNYGFVLQFPLKVIPTWSFHQSVAAFVVCYHPVDLVDKKHLLGFCLYAALTWPNNLLNSETPPACLRITLHAYGDDDDDDYTVENTILFNHQLVLLTTPRVLVGAQLNHRRLIFAAFSTNNPYVTVEMCGIRPTYEQDLGNVTEMITDITLRSHLHFCYQEYSETVEDFPIALEFRQPIIMNLEITSDLYSSERENQSLQELLSGSQSCSVSLCGCKKVGRCSSESSYKVIQESPSKDSRSAVVEHPTAILGDISEISFNFLCHFKTEANCYHPPVFAMTKDIFEWLYLRGFIWLFYIPRCKLADYLNEQSYAVIKIDNESPGVVTRNLGARLLYQQDVEGFTQLISKCMTSFFDNMDLIRQYRYDETCKL</sequence>
<keyword evidence="2" id="KW-0677">Repeat</keyword>
<dbReference type="Pfam" id="PF20160">
    <property type="entry name" value="C-JID"/>
    <property type="match status" value="1"/>
</dbReference>